<protein>
    <submittedName>
        <fullName evidence="1">Uncharacterized protein</fullName>
    </submittedName>
</protein>
<reference evidence="2" key="1">
    <citation type="submission" date="2016-06" db="EMBL/GenBank/DDBJ databases">
        <title>Parallel loss of symbiosis genes in relatives of nitrogen-fixing non-legume Parasponia.</title>
        <authorList>
            <person name="Van Velzen R."/>
            <person name="Holmer R."/>
            <person name="Bu F."/>
            <person name="Rutten L."/>
            <person name="Van Zeijl A."/>
            <person name="Liu W."/>
            <person name="Santuari L."/>
            <person name="Cao Q."/>
            <person name="Sharma T."/>
            <person name="Shen D."/>
            <person name="Roswanjaya Y."/>
            <person name="Wardhani T."/>
            <person name="Kalhor M.S."/>
            <person name="Jansen J."/>
            <person name="Van den Hoogen J."/>
            <person name="Gungor B."/>
            <person name="Hartog M."/>
            <person name="Hontelez J."/>
            <person name="Verver J."/>
            <person name="Yang W.-C."/>
            <person name="Schijlen E."/>
            <person name="Repin R."/>
            <person name="Schilthuizen M."/>
            <person name="Schranz E."/>
            <person name="Heidstra R."/>
            <person name="Miyata K."/>
            <person name="Fedorova E."/>
            <person name="Kohlen W."/>
            <person name="Bisseling T."/>
            <person name="Smit S."/>
            <person name="Geurts R."/>
        </authorList>
    </citation>
    <scope>NUCLEOTIDE SEQUENCE [LARGE SCALE GENOMIC DNA]</scope>
    <source>
        <strain evidence="2">cv. WU1-14</strain>
    </source>
</reference>
<comment type="caution">
    <text evidence="1">The sequence shown here is derived from an EMBL/GenBank/DDBJ whole genome shotgun (WGS) entry which is preliminary data.</text>
</comment>
<dbReference type="AlphaFoldDB" id="A0A2P5DI12"/>
<evidence type="ECO:0000313" key="1">
    <source>
        <dbReference type="EMBL" id="PON72875.1"/>
    </source>
</evidence>
<evidence type="ECO:0000313" key="2">
    <source>
        <dbReference type="Proteomes" id="UP000237105"/>
    </source>
</evidence>
<sequence>MAEAKNTSSRDVDLNVQTLLAAMKSLETKLDAKFDEFLRDLRQVLIQPLTPTTNVPVAPRDLHPRA</sequence>
<organism evidence="1 2">
    <name type="scientific">Parasponia andersonii</name>
    <name type="common">Sponia andersonii</name>
    <dbReference type="NCBI Taxonomy" id="3476"/>
    <lineage>
        <taxon>Eukaryota</taxon>
        <taxon>Viridiplantae</taxon>
        <taxon>Streptophyta</taxon>
        <taxon>Embryophyta</taxon>
        <taxon>Tracheophyta</taxon>
        <taxon>Spermatophyta</taxon>
        <taxon>Magnoliopsida</taxon>
        <taxon>eudicotyledons</taxon>
        <taxon>Gunneridae</taxon>
        <taxon>Pentapetalae</taxon>
        <taxon>rosids</taxon>
        <taxon>fabids</taxon>
        <taxon>Rosales</taxon>
        <taxon>Cannabaceae</taxon>
        <taxon>Parasponia</taxon>
    </lineage>
</organism>
<name>A0A2P5DI12_PARAD</name>
<proteinExistence type="predicted"/>
<dbReference type="EMBL" id="JXTB01000037">
    <property type="protein sequence ID" value="PON72875.1"/>
    <property type="molecule type" value="Genomic_DNA"/>
</dbReference>
<dbReference type="Proteomes" id="UP000237105">
    <property type="component" value="Unassembled WGS sequence"/>
</dbReference>
<gene>
    <name evidence="1" type="ORF">PanWU01x14_063440</name>
</gene>
<accession>A0A2P5DI12</accession>
<keyword evidence="2" id="KW-1185">Reference proteome</keyword>